<dbReference type="InterPro" id="IPR018338">
    <property type="entry name" value="Carbonic_anhydrase_a-class_CS"/>
</dbReference>
<feature type="signal peptide" evidence="10">
    <location>
        <begin position="1"/>
        <end position="20"/>
    </location>
</feature>
<dbReference type="InterPro" id="IPR023561">
    <property type="entry name" value="Carbonic_anhydrase_a-class"/>
</dbReference>
<keyword evidence="7 10" id="KW-0862">Zinc</keyword>
<proteinExistence type="inferred from homology"/>
<feature type="chain" id="PRO_5043099875" description="Carbonic anhydrase" evidence="10">
    <location>
        <begin position="21"/>
        <end position="241"/>
    </location>
</feature>
<name>A0AAV3WCL6_ACIJO</name>
<evidence type="ECO:0000256" key="8">
    <source>
        <dbReference type="ARBA" id="ARBA00023239"/>
    </source>
</evidence>
<evidence type="ECO:0000256" key="10">
    <source>
        <dbReference type="RuleBase" id="RU367011"/>
    </source>
</evidence>
<dbReference type="CDD" id="cd03124">
    <property type="entry name" value="alpha_CA_prokaryotic_like"/>
    <property type="match status" value="1"/>
</dbReference>
<dbReference type="PANTHER" id="PTHR18952">
    <property type="entry name" value="CARBONIC ANHYDRASE"/>
    <property type="match status" value="1"/>
</dbReference>
<dbReference type="InterPro" id="IPR036398">
    <property type="entry name" value="CA_dom_sf"/>
</dbReference>
<dbReference type="InterPro" id="IPR041891">
    <property type="entry name" value="Alpha_CA_prokaryot-like"/>
</dbReference>
<comment type="caution">
    <text evidence="12">The sequence shown here is derived from an EMBL/GenBank/DDBJ whole genome shotgun (WGS) entry which is preliminary data.</text>
</comment>
<dbReference type="SUPFAM" id="SSF51069">
    <property type="entry name" value="Carbonic anhydrase"/>
    <property type="match status" value="1"/>
</dbReference>
<evidence type="ECO:0000259" key="11">
    <source>
        <dbReference type="PROSITE" id="PS51144"/>
    </source>
</evidence>
<evidence type="ECO:0000256" key="6">
    <source>
        <dbReference type="ARBA" id="ARBA00022723"/>
    </source>
</evidence>
<sequence>MMMKKLIATLFGLPCVMAWASSEVTSDWGYQAQTAPQYWSQLNTKYQTCAGHNQSPINIEHVISADLAPLDFDYKTAATSIVKLPHTLQANFHQGSYLSLEGERFQLLQMHLHSPSENTIHGKSFPMELHLVHASEKGELAVVAVMYEQGKKNQALDGLWQQYRYPQKVLTLNADQFLPTHREYYRFNGSLTTPPCTEGVRWVVLKDIQQASAQQIANFAALMGYPNNRPVQATNARLVLD</sequence>
<evidence type="ECO:0000256" key="4">
    <source>
        <dbReference type="ARBA" id="ARBA00012925"/>
    </source>
</evidence>
<comment type="function">
    <text evidence="2 10">Reversible hydration of carbon dioxide.</text>
</comment>
<dbReference type="Proteomes" id="UP000321274">
    <property type="component" value="Unassembled WGS sequence"/>
</dbReference>
<evidence type="ECO:0000256" key="5">
    <source>
        <dbReference type="ARBA" id="ARBA00014628"/>
    </source>
</evidence>
<keyword evidence="6 10" id="KW-0479">Metal-binding</keyword>
<evidence type="ECO:0000256" key="9">
    <source>
        <dbReference type="ARBA" id="ARBA00048348"/>
    </source>
</evidence>
<evidence type="ECO:0000313" key="12">
    <source>
        <dbReference type="EMBL" id="GEK43653.1"/>
    </source>
</evidence>
<evidence type="ECO:0000256" key="7">
    <source>
        <dbReference type="ARBA" id="ARBA00022833"/>
    </source>
</evidence>
<dbReference type="PANTHER" id="PTHR18952:SF265">
    <property type="entry name" value="CARBONIC ANHYDRASE"/>
    <property type="match status" value="1"/>
</dbReference>
<accession>A0AAV3WCL6</accession>
<keyword evidence="8 10" id="KW-0456">Lyase</keyword>
<keyword evidence="10" id="KW-0732">Signal</keyword>
<dbReference type="EMBL" id="BJUJ01000015">
    <property type="protein sequence ID" value="GEK43653.1"/>
    <property type="molecule type" value="Genomic_DNA"/>
</dbReference>
<dbReference type="AlphaFoldDB" id="A0AAV3WCL6"/>
<comment type="similarity">
    <text evidence="3 10">Belongs to the alpha-carbonic anhydrase family.</text>
</comment>
<dbReference type="PROSITE" id="PS00162">
    <property type="entry name" value="ALPHA_CA_1"/>
    <property type="match status" value="1"/>
</dbReference>
<dbReference type="EC" id="4.2.1.1" evidence="4 10"/>
<dbReference type="PROSITE" id="PS51144">
    <property type="entry name" value="ALPHA_CA_2"/>
    <property type="match status" value="1"/>
</dbReference>
<gene>
    <name evidence="12" type="ORF">AJO04nite_09110</name>
</gene>
<dbReference type="GO" id="GO:0008270">
    <property type="term" value="F:zinc ion binding"/>
    <property type="evidence" value="ECO:0007669"/>
    <property type="project" value="UniProtKB-UniRule"/>
</dbReference>
<comment type="catalytic activity">
    <reaction evidence="9 10">
        <text>hydrogencarbonate + H(+) = CO2 + H2O</text>
        <dbReference type="Rhea" id="RHEA:10748"/>
        <dbReference type="ChEBI" id="CHEBI:15377"/>
        <dbReference type="ChEBI" id="CHEBI:15378"/>
        <dbReference type="ChEBI" id="CHEBI:16526"/>
        <dbReference type="ChEBI" id="CHEBI:17544"/>
        <dbReference type="EC" id="4.2.1.1"/>
    </reaction>
</comment>
<dbReference type="Gene3D" id="3.10.200.10">
    <property type="entry name" value="Alpha carbonic anhydrase"/>
    <property type="match status" value="1"/>
</dbReference>
<evidence type="ECO:0000256" key="2">
    <source>
        <dbReference type="ARBA" id="ARBA00002904"/>
    </source>
</evidence>
<dbReference type="InterPro" id="IPR001148">
    <property type="entry name" value="CA_dom"/>
</dbReference>
<feature type="domain" description="Alpha-carbonic anhydrase" evidence="11">
    <location>
        <begin position="26"/>
        <end position="241"/>
    </location>
</feature>
<organism evidence="12 13">
    <name type="scientific">Acinetobacter johnsonii</name>
    <dbReference type="NCBI Taxonomy" id="40214"/>
    <lineage>
        <taxon>Bacteria</taxon>
        <taxon>Pseudomonadati</taxon>
        <taxon>Pseudomonadota</taxon>
        <taxon>Gammaproteobacteria</taxon>
        <taxon>Moraxellales</taxon>
        <taxon>Moraxellaceae</taxon>
        <taxon>Acinetobacter</taxon>
    </lineage>
</organism>
<reference evidence="12 13" key="1">
    <citation type="submission" date="2019-07" db="EMBL/GenBank/DDBJ databases">
        <title>Whole genome shotgun sequence of Acinetobacter johnsonii NBRC 102197.</title>
        <authorList>
            <person name="Hosoyama A."/>
            <person name="Uohara A."/>
            <person name="Ohji S."/>
            <person name="Ichikawa N."/>
        </authorList>
    </citation>
    <scope>NUCLEOTIDE SEQUENCE [LARGE SCALE GENOMIC DNA]</scope>
    <source>
        <strain evidence="12 13">NBRC 102197</strain>
    </source>
</reference>
<comment type="cofactor">
    <cofactor evidence="1 10">
        <name>Zn(2+)</name>
        <dbReference type="ChEBI" id="CHEBI:29105"/>
    </cofactor>
</comment>
<protein>
    <recommendedName>
        <fullName evidence="5 10">Carbonic anhydrase</fullName>
        <ecNumber evidence="4 10">4.2.1.1</ecNumber>
    </recommendedName>
</protein>
<evidence type="ECO:0000256" key="3">
    <source>
        <dbReference type="ARBA" id="ARBA00010718"/>
    </source>
</evidence>
<dbReference type="GO" id="GO:0004089">
    <property type="term" value="F:carbonate dehydratase activity"/>
    <property type="evidence" value="ECO:0007669"/>
    <property type="project" value="UniProtKB-UniRule"/>
</dbReference>
<evidence type="ECO:0000256" key="1">
    <source>
        <dbReference type="ARBA" id="ARBA00001947"/>
    </source>
</evidence>
<dbReference type="Pfam" id="PF00194">
    <property type="entry name" value="Carb_anhydrase"/>
    <property type="match status" value="1"/>
</dbReference>
<dbReference type="SMART" id="SM01057">
    <property type="entry name" value="Carb_anhydrase"/>
    <property type="match status" value="1"/>
</dbReference>
<evidence type="ECO:0000313" key="13">
    <source>
        <dbReference type="Proteomes" id="UP000321274"/>
    </source>
</evidence>